<reference evidence="8 9" key="1">
    <citation type="submission" date="2024-09" db="EMBL/GenBank/DDBJ databases">
        <title>Rethinking Asexuality: The Enigmatic Case of Functional Sexual Genes in Lepraria (Stereocaulaceae).</title>
        <authorList>
            <person name="Doellman M."/>
            <person name="Sun Y."/>
            <person name="Barcenas-Pena A."/>
            <person name="Lumbsch H.T."/>
            <person name="Grewe F."/>
        </authorList>
    </citation>
    <scope>NUCLEOTIDE SEQUENCE [LARGE SCALE GENOMIC DNA]</scope>
    <source>
        <strain evidence="8 9">Mercado 3170</strain>
    </source>
</reference>
<feature type="region of interest" description="Disordered" evidence="6">
    <location>
        <begin position="172"/>
        <end position="195"/>
    </location>
</feature>
<feature type="compositionally biased region" description="Low complexity" evidence="6">
    <location>
        <begin position="633"/>
        <end position="643"/>
    </location>
</feature>
<feature type="compositionally biased region" description="Polar residues" evidence="6">
    <location>
        <begin position="251"/>
        <end position="260"/>
    </location>
</feature>
<name>A0ABR4ATK3_9LECA</name>
<evidence type="ECO:0000259" key="7">
    <source>
        <dbReference type="PROSITE" id="PS50237"/>
    </source>
</evidence>
<feature type="region of interest" description="Disordered" evidence="6">
    <location>
        <begin position="623"/>
        <end position="668"/>
    </location>
</feature>
<evidence type="ECO:0000256" key="4">
    <source>
        <dbReference type="ARBA" id="ARBA00022786"/>
    </source>
</evidence>
<dbReference type="PROSITE" id="PS50237">
    <property type="entry name" value="HECT"/>
    <property type="match status" value="1"/>
</dbReference>
<dbReference type="SUPFAM" id="SSF56204">
    <property type="entry name" value="Hect, E3 ligase catalytic domain"/>
    <property type="match status" value="1"/>
</dbReference>
<feature type="domain" description="HECT" evidence="7">
    <location>
        <begin position="833"/>
        <end position="1180"/>
    </location>
</feature>
<feature type="compositionally biased region" description="Pro residues" evidence="6">
    <location>
        <begin position="1"/>
        <end position="13"/>
    </location>
</feature>
<dbReference type="Gene3D" id="3.90.1750.10">
    <property type="entry name" value="Hect, E3 ligase catalytic domains"/>
    <property type="match status" value="1"/>
</dbReference>
<dbReference type="InterPro" id="IPR035983">
    <property type="entry name" value="Hect_E3_ubiquitin_ligase"/>
</dbReference>
<evidence type="ECO:0000256" key="3">
    <source>
        <dbReference type="ARBA" id="ARBA00022679"/>
    </source>
</evidence>
<sequence length="1180" mass="131896">MPPWPTRLPPSPPAASNSSPRPTSRGLRAPPFQSHQIDQYQDPPLLGVPVLALDSIAPSVPSQRPRHERSHSHPFPSIFGSGKRTDREAEVDLQDDTIDDFHDSSMLSPGLAFKGYMASENGVPQQYAEKDLVTGKCSTCDSVMRWPRHVQMFRCTVCLMINDLKPLTGSAEKLHAPKAPDPSSMPPNLGPPKKVPYLSLDKSRSLIDECLRSYLLSSLDHGPRDVPDPHHQQPNEGANVNLTLLDPFRSDLNNAGSGTAPQPVPPPSRAPPPPPSMQTSYPKVTSNSAEESRQHTQEPSRYIFRRFENYMIACLSSVECLNTAFLTSKSPQFHRAASEGTMIEKCLAKSSRDSFTSEAAVPDLDAKVLLLGDFAENGMWWTGRTQGEWNRARSNTEQGPDRFTDERVNVKSPRINWAELNEWYHAVISIGRSWRDRLKQLEDGSLLDEKHAISLRDISTDVLQCMNDEISDACLHVQRTLFKATESLLRRPGRPMKTPEDCRFLLILLANPLLYTSEPSRPIYINATKTETSVSQNQTLSIRPPVACLHPNPVHAGRPSSTSNIRAGKHSGIVKRILGLLASSSSECHHYLVNWFGRFSEPHFRRLVDLIGSFVTYRLSKQHGRKRSNSHDPSGGLIPSISGPGAGTSAHLHAALGNPAAPKSPHKTNIGVPYSEDWQIRAAAKVMSLLFAANIQGSSRVQDVSRSSSSAVGRKRAGSAARQRANLHGQLLPTSAFYNSLLDFQDLVADFEAWESRRGRFSFCAYPMFLSIWAKIRILEHDARRQMEIKAREAFFDSIMGRKAVNQYLVLQVRRDCLVEDSLRGVSEVVGTGQEEIKKGLKIEFKGEEGLDSGGLRKEWFLLLVREVFDPEHGLFVYDEESHYCYFNPNTFETSDQFFLVGVLLGLAIYNSTILDVAFPPFTFRKLLASAPSYTGPATSSMRPAPGHTLEDLAELHPSLAHGLKEMLEFDGNVEETFCRDFVVDVERYGQIVQVPLCTNGEKRTVTNSNRYDFVELYVRYLLDTSIARQYEPFKRGFFTVCGGNALPLFRPEEIELLVRGSDEPLDVATLRSVAVYDGWGKGKDGAHEPVVTWFWETFERAGIKEQRKLLSFITASDRIPAMGATSLVIKLVCLGDQCTRLPIARTCFNMLALYRYQNREILEDKLWTAVVESEGFGMK</sequence>
<dbReference type="EMBL" id="JBEFKJ010000003">
    <property type="protein sequence ID" value="KAL2046778.1"/>
    <property type="molecule type" value="Genomic_DNA"/>
</dbReference>
<dbReference type="EC" id="2.3.2.26" evidence="2"/>
<feature type="compositionally biased region" description="Pro residues" evidence="6">
    <location>
        <begin position="179"/>
        <end position="194"/>
    </location>
</feature>
<comment type="catalytic activity">
    <reaction evidence="1">
        <text>S-ubiquitinyl-[E2 ubiquitin-conjugating enzyme]-L-cysteine + [acceptor protein]-L-lysine = [E2 ubiquitin-conjugating enzyme]-L-cysteine + N(6)-ubiquitinyl-[acceptor protein]-L-lysine.</text>
        <dbReference type="EC" id="2.3.2.26"/>
    </reaction>
</comment>
<dbReference type="Gene3D" id="3.30.2160.10">
    <property type="entry name" value="Hect, E3 ligase catalytic domain"/>
    <property type="match status" value="1"/>
</dbReference>
<keyword evidence="3" id="KW-0808">Transferase</keyword>
<evidence type="ECO:0000313" key="8">
    <source>
        <dbReference type="EMBL" id="KAL2046778.1"/>
    </source>
</evidence>
<keyword evidence="4 5" id="KW-0833">Ubl conjugation pathway</keyword>
<organism evidence="8 9">
    <name type="scientific">Stereocaulon virgatum</name>
    <dbReference type="NCBI Taxonomy" id="373712"/>
    <lineage>
        <taxon>Eukaryota</taxon>
        <taxon>Fungi</taxon>
        <taxon>Dikarya</taxon>
        <taxon>Ascomycota</taxon>
        <taxon>Pezizomycotina</taxon>
        <taxon>Lecanoromycetes</taxon>
        <taxon>OSLEUM clade</taxon>
        <taxon>Lecanoromycetidae</taxon>
        <taxon>Lecanorales</taxon>
        <taxon>Lecanorineae</taxon>
        <taxon>Stereocaulaceae</taxon>
        <taxon>Stereocaulon</taxon>
    </lineage>
</organism>
<dbReference type="Pfam" id="PF00632">
    <property type="entry name" value="HECT"/>
    <property type="match status" value="1"/>
</dbReference>
<comment type="caution">
    <text evidence="8">The sequence shown here is derived from an EMBL/GenBank/DDBJ whole genome shotgun (WGS) entry which is preliminary data.</text>
</comment>
<evidence type="ECO:0000256" key="6">
    <source>
        <dbReference type="SAM" id="MobiDB-lite"/>
    </source>
</evidence>
<evidence type="ECO:0000256" key="2">
    <source>
        <dbReference type="ARBA" id="ARBA00012485"/>
    </source>
</evidence>
<feature type="region of interest" description="Disordered" evidence="6">
    <location>
        <begin position="59"/>
        <end position="90"/>
    </location>
</feature>
<dbReference type="SMART" id="SM00119">
    <property type="entry name" value="HECTc"/>
    <property type="match status" value="1"/>
</dbReference>
<dbReference type="CDD" id="cd00078">
    <property type="entry name" value="HECTc"/>
    <property type="match status" value="1"/>
</dbReference>
<feature type="compositionally biased region" description="Pro residues" evidence="6">
    <location>
        <begin position="262"/>
        <end position="276"/>
    </location>
</feature>
<evidence type="ECO:0000256" key="1">
    <source>
        <dbReference type="ARBA" id="ARBA00000885"/>
    </source>
</evidence>
<dbReference type="InterPro" id="IPR044611">
    <property type="entry name" value="E3A/B/C-like"/>
</dbReference>
<dbReference type="InterPro" id="IPR000569">
    <property type="entry name" value="HECT_dom"/>
</dbReference>
<feature type="compositionally biased region" description="Polar residues" evidence="6">
    <location>
        <begin position="277"/>
        <end position="289"/>
    </location>
</feature>
<protein>
    <recommendedName>
        <fullName evidence="2">HECT-type E3 ubiquitin transferase</fullName>
        <ecNumber evidence="2">2.3.2.26</ecNumber>
    </recommendedName>
</protein>
<feature type="compositionally biased region" description="Low complexity" evidence="6">
    <location>
        <begin position="14"/>
        <end position="25"/>
    </location>
</feature>
<accession>A0ABR4ATK3</accession>
<dbReference type="Gene3D" id="3.30.2410.10">
    <property type="entry name" value="Hect, E3 ligase catalytic domain"/>
    <property type="match status" value="1"/>
</dbReference>
<keyword evidence="9" id="KW-1185">Reference proteome</keyword>
<evidence type="ECO:0000313" key="9">
    <source>
        <dbReference type="Proteomes" id="UP001590950"/>
    </source>
</evidence>
<dbReference type="PANTHER" id="PTHR45700">
    <property type="entry name" value="UBIQUITIN-PROTEIN LIGASE E3C"/>
    <property type="match status" value="1"/>
</dbReference>
<gene>
    <name evidence="8" type="ORF">N7G274_000796</name>
</gene>
<feature type="region of interest" description="Disordered" evidence="6">
    <location>
        <begin position="248"/>
        <end position="298"/>
    </location>
</feature>
<feature type="region of interest" description="Disordered" evidence="6">
    <location>
        <begin position="1"/>
        <end position="43"/>
    </location>
</feature>
<dbReference type="Proteomes" id="UP001590950">
    <property type="component" value="Unassembled WGS sequence"/>
</dbReference>
<dbReference type="PANTHER" id="PTHR45700:SF9">
    <property type="entry name" value="HECT-TYPE E3 UBIQUITIN TRANSFERASE"/>
    <property type="match status" value="1"/>
</dbReference>
<evidence type="ECO:0000256" key="5">
    <source>
        <dbReference type="PROSITE-ProRule" id="PRU00104"/>
    </source>
</evidence>
<feature type="active site" description="Glycyl thioester intermediate" evidence="5">
    <location>
        <position position="1148"/>
    </location>
</feature>
<proteinExistence type="predicted"/>